<protein>
    <submittedName>
        <fullName evidence="2">BLUF domain-containing protein</fullName>
    </submittedName>
</protein>
<feature type="domain" description="BLUF" evidence="1">
    <location>
        <begin position="1"/>
        <end position="94"/>
    </location>
</feature>
<dbReference type="PROSITE" id="PS50925">
    <property type="entry name" value="BLUF"/>
    <property type="match status" value="1"/>
</dbReference>
<dbReference type="SUPFAM" id="SSF54975">
    <property type="entry name" value="Acylphosphatase/BLUF domain-like"/>
    <property type="match status" value="1"/>
</dbReference>
<evidence type="ECO:0000313" key="3">
    <source>
        <dbReference type="Proteomes" id="UP000634206"/>
    </source>
</evidence>
<sequence>MHLIIYISDYTGNAGQISTDLEDICQTAKNRNPEHDITGLLFYHNGNFLQAIEGEKAKLESLMAALERDPRHEKITRVVDCPIAERGFSDWNMDTFELEESESISRDTLHAYKKTFTSQMEMDSAVFIESLKSMSQDRNLRAIVVS</sequence>
<dbReference type="InterPro" id="IPR007024">
    <property type="entry name" value="BLUF_domain"/>
</dbReference>
<dbReference type="RefSeq" id="WP_309489908.1">
    <property type="nucleotide sequence ID" value="NZ_JAENIG010000006.1"/>
</dbReference>
<dbReference type="InterPro" id="IPR036046">
    <property type="entry name" value="Acylphosphatase-like_dom_sf"/>
</dbReference>
<gene>
    <name evidence="2" type="ORF">JIN83_10020</name>
</gene>
<evidence type="ECO:0000313" key="2">
    <source>
        <dbReference type="EMBL" id="MBK1855295.1"/>
    </source>
</evidence>
<accession>A0AAE2SEW9</accession>
<proteinExistence type="predicted"/>
<reference evidence="2" key="1">
    <citation type="submission" date="2021-01" db="EMBL/GenBank/DDBJ databases">
        <title>Modified the classification status of verrucomicrobia.</title>
        <authorList>
            <person name="Feng X."/>
        </authorList>
    </citation>
    <scope>NUCLEOTIDE SEQUENCE</scope>
    <source>
        <strain evidence="2">5K15</strain>
    </source>
</reference>
<dbReference type="Pfam" id="PF04940">
    <property type="entry name" value="BLUF"/>
    <property type="match status" value="1"/>
</dbReference>
<dbReference type="SMART" id="SM01034">
    <property type="entry name" value="BLUF"/>
    <property type="match status" value="1"/>
</dbReference>
<comment type="caution">
    <text evidence="2">The sequence shown here is derived from an EMBL/GenBank/DDBJ whole genome shotgun (WGS) entry which is preliminary data.</text>
</comment>
<name>A0AAE2SEW9_9BACT</name>
<dbReference type="AlphaFoldDB" id="A0AAE2SEW9"/>
<dbReference type="GO" id="GO:0071949">
    <property type="term" value="F:FAD binding"/>
    <property type="evidence" value="ECO:0007669"/>
    <property type="project" value="InterPro"/>
</dbReference>
<dbReference type="EMBL" id="JAENIG010000006">
    <property type="protein sequence ID" value="MBK1855295.1"/>
    <property type="molecule type" value="Genomic_DNA"/>
</dbReference>
<dbReference type="GO" id="GO:0009882">
    <property type="term" value="F:blue light photoreceptor activity"/>
    <property type="evidence" value="ECO:0007669"/>
    <property type="project" value="InterPro"/>
</dbReference>
<dbReference type="Gene3D" id="3.30.70.100">
    <property type="match status" value="1"/>
</dbReference>
<organism evidence="2 3">
    <name type="scientific">Oceaniferula flava</name>
    <dbReference type="NCBI Taxonomy" id="2800421"/>
    <lineage>
        <taxon>Bacteria</taxon>
        <taxon>Pseudomonadati</taxon>
        <taxon>Verrucomicrobiota</taxon>
        <taxon>Verrucomicrobiia</taxon>
        <taxon>Verrucomicrobiales</taxon>
        <taxon>Verrucomicrobiaceae</taxon>
        <taxon>Oceaniferula</taxon>
    </lineage>
</organism>
<keyword evidence="3" id="KW-1185">Reference proteome</keyword>
<dbReference type="Proteomes" id="UP000634206">
    <property type="component" value="Unassembled WGS sequence"/>
</dbReference>
<evidence type="ECO:0000259" key="1">
    <source>
        <dbReference type="PROSITE" id="PS50925"/>
    </source>
</evidence>